<evidence type="ECO:0000313" key="3">
    <source>
        <dbReference type="EMBL" id="PNX84592.1"/>
    </source>
</evidence>
<gene>
    <name evidence="3" type="ORF">L195_g040654</name>
</gene>
<reference evidence="3 4" key="2">
    <citation type="journal article" date="2017" name="Front. Plant Sci.">
        <title>Gene Classification and Mining of Molecular Markers Useful in Red Clover (Trifolium pratense) Breeding.</title>
        <authorList>
            <person name="Istvanek J."/>
            <person name="Dluhosova J."/>
            <person name="Dluhos P."/>
            <person name="Patkova L."/>
            <person name="Nedelnik J."/>
            <person name="Repkova J."/>
        </authorList>
    </citation>
    <scope>NUCLEOTIDE SEQUENCE [LARGE SCALE GENOMIC DNA]</scope>
    <source>
        <strain evidence="4">cv. Tatra</strain>
        <tissue evidence="3">Young leaves</tissue>
    </source>
</reference>
<dbReference type="AlphaFoldDB" id="A0A2K3M1E0"/>
<evidence type="ECO:0000256" key="2">
    <source>
        <dbReference type="ARBA" id="ARBA00023315"/>
    </source>
</evidence>
<dbReference type="InterPro" id="IPR051504">
    <property type="entry name" value="Plant_metabolite_acyltrans"/>
</dbReference>
<accession>A0A2K3M1E0</accession>
<protein>
    <submittedName>
        <fullName evidence="3">Malonyl-CoA isoflavone 7-O-glucoside malonyltransferase</fullName>
    </submittedName>
</protein>
<dbReference type="Proteomes" id="UP000236291">
    <property type="component" value="Unassembled WGS sequence"/>
</dbReference>
<keyword evidence="2" id="KW-0012">Acyltransferase</keyword>
<comment type="caution">
    <text evidence="3">The sequence shown here is derived from an EMBL/GenBank/DDBJ whole genome shotgun (WGS) entry which is preliminary data.</text>
</comment>
<dbReference type="EMBL" id="ASHM01046712">
    <property type="protein sequence ID" value="PNX84592.1"/>
    <property type="molecule type" value="Genomic_DNA"/>
</dbReference>
<dbReference type="PANTHER" id="PTHR31625">
    <property type="match status" value="1"/>
</dbReference>
<evidence type="ECO:0000313" key="4">
    <source>
        <dbReference type="Proteomes" id="UP000236291"/>
    </source>
</evidence>
<keyword evidence="1 3" id="KW-0808">Transferase</keyword>
<name>A0A2K3M1E0_TRIPR</name>
<dbReference type="Gene3D" id="3.30.559.10">
    <property type="entry name" value="Chloramphenicol acetyltransferase-like domain"/>
    <property type="match status" value="1"/>
</dbReference>
<evidence type="ECO:0000256" key="1">
    <source>
        <dbReference type="ARBA" id="ARBA00022679"/>
    </source>
</evidence>
<proteinExistence type="predicted"/>
<sequence>PPISSMYIGNCVAGQIVELEPKKFIGQEGFLSALEGMNKGLNKVKNDGVLNDAENWLDNMFNGNKSIKIYSIAGSPRFEVYGIDFGFGKPKKVDLTSTDKTGAFSISESRNNDGGVEIGLALNKQEMEAFSTFFVQGLE</sequence>
<dbReference type="Pfam" id="PF02458">
    <property type="entry name" value="Transferase"/>
    <property type="match status" value="1"/>
</dbReference>
<feature type="non-terminal residue" evidence="3">
    <location>
        <position position="1"/>
    </location>
</feature>
<dbReference type="STRING" id="57577.A0A2K3M1E0"/>
<dbReference type="InterPro" id="IPR023213">
    <property type="entry name" value="CAT-like_dom_sf"/>
</dbReference>
<organism evidence="3 4">
    <name type="scientific">Trifolium pratense</name>
    <name type="common">Red clover</name>
    <dbReference type="NCBI Taxonomy" id="57577"/>
    <lineage>
        <taxon>Eukaryota</taxon>
        <taxon>Viridiplantae</taxon>
        <taxon>Streptophyta</taxon>
        <taxon>Embryophyta</taxon>
        <taxon>Tracheophyta</taxon>
        <taxon>Spermatophyta</taxon>
        <taxon>Magnoliopsida</taxon>
        <taxon>eudicotyledons</taxon>
        <taxon>Gunneridae</taxon>
        <taxon>Pentapetalae</taxon>
        <taxon>rosids</taxon>
        <taxon>fabids</taxon>
        <taxon>Fabales</taxon>
        <taxon>Fabaceae</taxon>
        <taxon>Papilionoideae</taxon>
        <taxon>50 kb inversion clade</taxon>
        <taxon>NPAAA clade</taxon>
        <taxon>Hologalegina</taxon>
        <taxon>IRL clade</taxon>
        <taxon>Trifolieae</taxon>
        <taxon>Trifolium</taxon>
    </lineage>
</organism>
<dbReference type="GO" id="GO:0016747">
    <property type="term" value="F:acyltransferase activity, transferring groups other than amino-acyl groups"/>
    <property type="evidence" value="ECO:0007669"/>
    <property type="project" value="UniProtKB-ARBA"/>
</dbReference>
<reference evidence="3 4" key="1">
    <citation type="journal article" date="2014" name="Am. J. Bot.">
        <title>Genome assembly and annotation for red clover (Trifolium pratense; Fabaceae).</title>
        <authorList>
            <person name="Istvanek J."/>
            <person name="Jaros M."/>
            <person name="Krenek A."/>
            <person name="Repkova J."/>
        </authorList>
    </citation>
    <scope>NUCLEOTIDE SEQUENCE [LARGE SCALE GENOMIC DNA]</scope>
    <source>
        <strain evidence="4">cv. Tatra</strain>
        <tissue evidence="3">Young leaves</tissue>
    </source>
</reference>